<sequence>MVTNLLQPIFSPDGSNRRQIESYVYAQFVKYLREAAGGRRGDVTLAKILTFVTGTEEEPVLGIQIKPFIAFQSSLSLLPTSNTCINRLNLTIPDTTQELPTDDILFSLFDYAFSNSFFGLV</sequence>
<evidence type="ECO:0000313" key="4">
    <source>
        <dbReference type="EMBL" id="KAL3858077.1"/>
    </source>
</evidence>
<feature type="domain" description="HECT" evidence="3">
    <location>
        <begin position="47"/>
        <end position="90"/>
    </location>
</feature>
<name>A0ABD3V923_SINWO</name>
<evidence type="ECO:0000256" key="2">
    <source>
        <dbReference type="PROSITE-ProRule" id="PRU00104"/>
    </source>
</evidence>
<dbReference type="EMBL" id="JBJQND010000013">
    <property type="protein sequence ID" value="KAL3858077.1"/>
    <property type="molecule type" value="Genomic_DNA"/>
</dbReference>
<evidence type="ECO:0000259" key="3">
    <source>
        <dbReference type="PROSITE" id="PS50237"/>
    </source>
</evidence>
<dbReference type="Proteomes" id="UP001634394">
    <property type="component" value="Unassembled WGS sequence"/>
</dbReference>
<accession>A0ABD3V923</accession>
<keyword evidence="1 2" id="KW-0833">Ubl conjugation pathway</keyword>
<reference evidence="4 5" key="1">
    <citation type="submission" date="2024-11" db="EMBL/GenBank/DDBJ databases">
        <title>Chromosome-level genome assembly of the freshwater bivalve Anodonta woodiana.</title>
        <authorList>
            <person name="Chen X."/>
        </authorList>
    </citation>
    <scope>NUCLEOTIDE SEQUENCE [LARGE SCALE GENOMIC DNA]</scope>
    <source>
        <strain evidence="4">MN2024</strain>
        <tissue evidence="4">Gills</tissue>
    </source>
</reference>
<dbReference type="InterPro" id="IPR035983">
    <property type="entry name" value="Hect_E3_ubiquitin_ligase"/>
</dbReference>
<protein>
    <recommendedName>
        <fullName evidence="3">HECT domain-containing protein</fullName>
    </recommendedName>
</protein>
<keyword evidence="5" id="KW-1185">Reference proteome</keyword>
<dbReference type="InterPro" id="IPR000569">
    <property type="entry name" value="HECT_dom"/>
</dbReference>
<feature type="active site" description="Glycyl thioester intermediate" evidence="2">
    <location>
        <position position="84"/>
    </location>
</feature>
<gene>
    <name evidence="4" type="ORF">ACJMK2_012691</name>
</gene>
<evidence type="ECO:0000313" key="5">
    <source>
        <dbReference type="Proteomes" id="UP001634394"/>
    </source>
</evidence>
<proteinExistence type="predicted"/>
<comment type="caution">
    <text evidence="4">The sequence shown here is derived from an EMBL/GenBank/DDBJ whole genome shotgun (WGS) entry which is preliminary data.</text>
</comment>
<dbReference type="PROSITE" id="PS50237">
    <property type="entry name" value="HECT"/>
    <property type="match status" value="1"/>
</dbReference>
<dbReference type="Pfam" id="PF00632">
    <property type="entry name" value="HECT"/>
    <property type="match status" value="1"/>
</dbReference>
<dbReference type="AlphaFoldDB" id="A0ABD3V923"/>
<organism evidence="4 5">
    <name type="scientific">Sinanodonta woodiana</name>
    <name type="common">Chinese pond mussel</name>
    <name type="synonym">Anodonta woodiana</name>
    <dbReference type="NCBI Taxonomy" id="1069815"/>
    <lineage>
        <taxon>Eukaryota</taxon>
        <taxon>Metazoa</taxon>
        <taxon>Spiralia</taxon>
        <taxon>Lophotrochozoa</taxon>
        <taxon>Mollusca</taxon>
        <taxon>Bivalvia</taxon>
        <taxon>Autobranchia</taxon>
        <taxon>Heteroconchia</taxon>
        <taxon>Palaeoheterodonta</taxon>
        <taxon>Unionida</taxon>
        <taxon>Unionoidea</taxon>
        <taxon>Unionidae</taxon>
        <taxon>Unioninae</taxon>
        <taxon>Sinanodonta</taxon>
    </lineage>
</organism>
<dbReference type="Gene3D" id="3.30.2410.10">
    <property type="entry name" value="Hect, E3 ligase catalytic domain"/>
    <property type="match status" value="1"/>
</dbReference>
<evidence type="ECO:0000256" key="1">
    <source>
        <dbReference type="ARBA" id="ARBA00022786"/>
    </source>
</evidence>
<dbReference type="SUPFAM" id="SSF56204">
    <property type="entry name" value="Hect, E3 ligase catalytic domain"/>
    <property type="match status" value="1"/>
</dbReference>